<gene>
    <name evidence="2" type="ORF">VNO80_10192</name>
</gene>
<accession>A0AAN9NCZ9</accession>
<reference evidence="2 3" key="1">
    <citation type="submission" date="2024-01" db="EMBL/GenBank/DDBJ databases">
        <title>The genomes of 5 underutilized Papilionoideae crops provide insights into root nodulation and disease resistanc.</title>
        <authorList>
            <person name="Jiang F."/>
        </authorList>
    </citation>
    <scope>NUCLEOTIDE SEQUENCE [LARGE SCALE GENOMIC DNA]</scope>
    <source>
        <strain evidence="2">JINMINGXINNONG_FW02</strain>
        <tissue evidence="2">Leaves</tissue>
    </source>
</reference>
<dbReference type="AlphaFoldDB" id="A0AAN9NCZ9"/>
<name>A0AAN9NCZ9_PHACN</name>
<keyword evidence="1" id="KW-0812">Transmembrane</keyword>
<evidence type="ECO:0000256" key="1">
    <source>
        <dbReference type="SAM" id="Phobius"/>
    </source>
</evidence>
<sequence length="292" mass="31496">MTDRITSPPVSSCELVLSEETKRLMASSFLLLELLPLLLLLLCNFFFCHITCINLLALKAHCIDFNMDEIYASAASLCIASCWMTGVSLILAITDVSLILAITDVSLILAISHPGDLSSPLCVTRTHRFALVTDVTSSHPAEGSSTHYSKSVVSLPHGSVTSAVSPARGLVGPNPSCVNACSLRINLLCHSIAFRIYPACMAYLGFKSRLDTRDSRDSLWILTPTMPTSTMPTSHSCADIRGLATTQAPRLELELVSAKSLTARPVDLRGTAVRLSDGTRTVLRGDISPYFP</sequence>
<proteinExistence type="predicted"/>
<evidence type="ECO:0000313" key="2">
    <source>
        <dbReference type="EMBL" id="KAK7368169.1"/>
    </source>
</evidence>
<organism evidence="2 3">
    <name type="scientific">Phaseolus coccineus</name>
    <name type="common">Scarlet runner bean</name>
    <name type="synonym">Phaseolus multiflorus</name>
    <dbReference type="NCBI Taxonomy" id="3886"/>
    <lineage>
        <taxon>Eukaryota</taxon>
        <taxon>Viridiplantae</taxon>
        <taxon>Streptophyta</taxon>
        <taxon>Embryophyta</taxon>
        <taxon>Tracheophyta</taxon>
        <taxon>Spermatophyta</taxon>
        <taxon>Magnoliopsida</taxon>
        <taxon>eudicotyledons</taxon>
        <taxon>Gunneridae</taxon>
        <taxon>Pentapetalae</taxon>
        <taxon>rosids</taxon>
        <taxon>fabids</taxon>
        <taxon>Fabales</taxon>
        <taxon>Fabaceae</taxon>
        <taxon>Papilionoideae</taxon>
        <taxon>50 kb inversion clade</taxon>
        <taxon>NPAAA clade</taxon>
        <taxon>indigoferoid/millettioid clade</taxon>
        <taxon>Phaseoleae</taxon>
        <taxon>Phaseolus</taxon>
    </lineage>
</organism>
<dbReference type="EMBL" id="JAYMYR010000004">
    <property type="protein sequence ID" value="KAK7368169.1"/>
    <property type="molecule type" value="Genomic_DNA"/>
</dbReference>
<feature type="transmembrane region" description="Helical" evidence="1">
    <location>
        <begin position="34"/>
        <end position="58"/>
    </location>
</feature>
<comment type="caution">
    <text evidence="2">The sequence shown here is derived from an EMBL/GenBank/DDBJ whole genome shotgun (WGS) entry which is preliminary data.</text>
</comment>
<keyword evidence="3" id="KW-1185">Reference proteome</keyword>
<evidence type="ECO:0000313" key="3">
    <source>
        <dbReference type="Proteomes" id="UP001374584"/>
    </source>
</evidence>
<protein>
    <submittedName>
        <fullName evidence="2">Uncharacterized protein</fullName>
    </submittedName>
</protein>
<keyword evidence="1" id="KW-1133">Transmembrane helix</keyword>
<dbReference type="Proteomes" id="UP001374584">
    <property type="component" value="Unassembled WGS sequence"/>
</dbReference>
<feature type="transmembrane region" description="Helical" evidence="1">
    <location>
        <begin position="70"/>
        <end position="93"/>
    </location>
</feature>
<keyword evidence="1" id="KW-0472">Membrane</keyword>